<accession>A0A9P4Q1X6</accession>
<reference evidence="1" key="1">
    <citation type="journal article" date="2020" name="Stud. Mycol.">
        <title>101 Dothideomycetes genomes: a test case for predicting lifestyles and emergence of pathogens.</title>
        <authorList>
            <person name="Haridas S."/>
            <person name="Albert R."/>
            <person name="Binder M."/>
            <person name="Bloem J."/>
            <person name="Labutti K."/>
            <person name="Salamov A."/>
            <person name="Andreopoulos B."/>
            <person name="Baker S."/>
            <person name="Barry K."/>
            <person name="Bills G."/>
            <person name="Bluhm B."/>
            <person name="Cannon C."/>
            <person name="Castanera R."/>
            <person name="Culley D."/>
            <person name="Daum C."/>
            <person name="Ezra D."/>
            <person name="Gonzalez J."/>
            <person name="Henrissat B."/>
            <person name="Kuo A."/>
            <person name="Liang C."/>
            <person name="Lipzen A."/>
            <person name="Lutzoni F."/>
            <person name="Magnuson J."/>
            <person name="Mondo S."/>
            <person name="Nolan M."/>
            <person name="Ohm R."/>
            <person name="Pangilinan J."/>
            <person name="Park H.-J."/>
            <person name="Ramirez L."/>
            <person name="Alfaro M."/>
            <person name="Sun H."/>
            <person name="Tritt A."/>
            <person name="Yoshinaga Y."/>
            <person name="Zwiers L.-H."/>
            <person name="Turgeon B."/>
            <person name="Goodwin S."/>
            <person name="Spatafora J."/>
            <person name="Crous P."/>
            <person name="Grigoriev I."/>
        </authorList>
    </citation>
    <scope>NUCLEOTIDE SEQUENCE</scope>
    <source>
        <strain evidence="1">CBS 116435</strain>
    </source>
</reference>
<name>A0A9P4Q1X6_9PEZI</name>
<sequence length="104" mass="11329">MPWANAAFASASAASAVNAIRPPSDLTRTARRPILDSEHVKGEAIASPMTPDLVSLPPLCSDWQDRKRAKKKAQGCGRRKTCAVIGTDRVLSRLLTRLLFRFGL</sequence>
<evidence type="ECO:0000313" key="2">
    <source>
        <dbReference type="Proteomes" id="UP000799441"/>
    </source>
</evidence>
<organism evidence="1 2">
    <name type="scientific">Polychaeton citri CBS 116435</name>
    <dbReference type="NCBI Taxonomy" id="1314669"/>
    <lineage>
        <taxon>Eukaryota</taxon>
        <taxon>Fungi</taxon>
        <taxon>Dikarya</taxon>
        <taxon>Ascomycota</taxon>
        <taxon>Pezizomycotina</taxon>
        <taxon>Dothideomycetes</taxon>
        <taxon>Dothideomycetidae</taxon>
        <taxon>Capnodiales</taxon>
        <taxon>Capnodiaceae</taxon>
        <taxon>Polychaeton</taxon>
    </lineage>
</organism>
<keyword evidence="2" id="KW-1185">Reference proteome</keyword>
<proteinExistence type="predicted"/>
<dbReference type="EMBL" id="MU003867">
    <property type="protein sequence ID" value="KAF2716599.1"/>
    <property type="molecule type" value="Genomic_DNA"/>
</dbReference>
<gene>
    <name evidence="1" type="ORF">K431DRAFT_289245</name>
</gene>
<comment type="caution">
    <text evidence="1">The sequence shown here is derived from an EMBL/GenBank/DDBJ whole genome shotgun (WGS) entry which is preliminary data.</text>
</comment>
<evidence type="ECO:0000313" key="1">
    <source>
        <dbReference type="EMBL" id="KAF2716599.1"/>
    </source>
</evidence>
<dbReference type="Proteomes" id="UP000799441">
    <property type="component" value="Unassembled WGS sequence"/>
</dbReference>
<protein>
    <submittedName>
        <fullName evidence="1">Uncharacterized protein</fullName>
    </submittedName>
</protein>
<dbReference type="AlphaFoldDB" id="A0A9P4Q1X6"/>